<dbReference type="GO" id="GO:0005886">
    <property type="term" value="C:plasma membrane"/>
    <property type="evidence" value="ECO:0007669"/>
    <property type="project" value="UniProtKB-SubCell"/>
</dbReference>
<protein>
    <submittedName>
        <fullName evidence="4">RND transporter</fullName>
    </submittedName>
</protein>
<evidence type="ECO:0000256" key="1">
    <source>
        <dbReference type="ARBA" id="ARBA00007613"/>
    </source>
</evidence>
<keyword evidence="2" id="KW-0812">Transmembrane</keyword>
<proteinExistence type="inferred from homology"/>
<keyword evidence="2" id="KW-1134">Transmembrane beta strand</keyword>
<evidence type="ECO:0000313" key="4">
    <source>
        <dbReference type="EMBL" id="CAB3966169.1"/>
    </source>
</evidence>
<keyword evidence="2" id="KW-0732">Signal</keyword>
<comment type="similarity">
    <text evidence="1 2">Belongs to the outer membrane factor (OMF) (TC 1.B.17) family.</text>
</comment>
<dbReference type="Gene3D" id="2.20.200.10">
    <property type="entry name" value="Outer membrane efflux proteins (OEP)"/>
    <property type="match status" value="1"/>
</dbReference>
<dbReference type="Gene3D" id="1.20.1600.10">
    <property type="entry name" value="Outer membrane efflux proteins (OEP)"/>
    <property type="match status" value="1"/>
</dbReference>
<dbReference type="SUPFAM" id="SSF56954">
    <property type="entry name" value="Outer membrane efflux proteins (OEP)"/>
    <property type="match status" value="1"/>
</dbReference>
<comment type="subcellular location">
    <subcellularLocation>
        <location evidence="2">Cell membrane</location>
        <topology evidence="2">Lipid-anchor</topology>
    </subcellularLocation>
</comment>
<organism evidence="4 5">
    <name type="scientific">Burkholderia aenigmatica</name>
    <dbReference type="NCBI Taxonomy" id="2015348"/>
    <lineage>
        <taxon>Bacteria</taxon>
        <taxon>Pseudomonadati</taxon>
        <taxon>Pseudomonadota</taxon>
        <taxon>Betaproteobacteria</taxon>
        <taxon>Burkholderiales</taxon>
        <taxon>Burkholderiaceae</taxon>
        <taxon>Burkholderia</taxon>
        <taxon>Burkholderia cepacia complex</taxon>
    </lineage>
</organism>
<feature type="compositionally biased region" description="Low complexity" evidence="3">
    <location>
        <begin position="47"/>
        <end position="63"/>
    </location>
</feature>
<reference evidence="4 5" key="1">
    <citation type="submission" date="2020-04" db="EMBL/GenBank/DDBJ databases">
        <authorList>
            <person name="Depoorter E."/>
        </authorList>
    </citation>
    <scope>NUCLEOTIDE SEQUENCE [LARGE SCALE GENOMIC DNA]</scope>
    <source>
        <strain evidence="4 5">BCC0217</strain>
    </source>
</reference>
<evidence type="ECO:0000256" key="2">
    <source>
        <dbReference type="RuleBase" id="RU362097"/>
    </source>
</evidence>
<dbReference type="InterPro" id="IPR010131">
    <property type="entry name" value="MdtP/NodT-like"/>
</dbReference>
<dbReference type="NCBIfam" id="TIGR01845">
    <property type="entry name" value="outer_NodT"/>
    <property type="match status" value="1"/>
</dbReference>
<name>A0A6J5J3K2_9BURK</name>
<dbReference type="Pfam" id="PF02321">
    <property type="entry name" value="OEP"/>
    <property type="match status" value="2"/>
</dbReference>
<dbReference type="PROSITE" id="PS51257">
    <property type="entry name" value="PROKAR_LIPOPROTEIN"/>
    <property type="match status" value="1"/>
</dbReference>
<dbReference type="EMBL" id="CABWIL020000013">
    <property type="protein sequence ID" value="CAB3966169.1"/>
    <property type="molecule type" value="Genomic_DNA"/>
</dbReference>
<evidence type="ECO:0000256" key="3">
    <source>
        <dbReference type="SAM" id="MobiDB-lite"/>
    </source>
</evidence>
<dbReference type="PANTHER" id="PTHR30203:SF33">
    <property type="entry name" value="BLR4455 PROTEIN"/>
    <property type="match status" value="1"/>
</dbReference>
<dbReference type="InterPro" id="IPR003423">
    <property type="entry name" value="OMP_efflux"/>
</dbReference>
<sequence>MKSASRRPSYAARCCTLAAAALLVAGCAVGPDFHAPDTPATQHYTRGEPPSATAAAAGPAGDAQAFTSAMHTPRQWWTQFDSEPLNRLVDTAWHNSPTLAEARARLDEARQNHAAEAGATMLPKVDASLSATREQVDTTAFGLPANVPSPGPFTLYDASVSVSYVLDVFGGNRRALEALRAQVDYQAYMLDAARLTLAGNVVATAILRASLTQQVALTRQLIDAQTRQLRIVEARFAAGGVSRADLHAQRALLAQTQASLPPLAARLAQSSHRLAILLGAPPSDAVLPDLTLDALALPHTLPVALPSTLARERPDIRAAEAVLHQASANVGVATANLYPRLSISAGIGSERTRIADLVSGLNVWNVGLGLTQPLFHGGELRAKKRAAEAAYDAAFASYRETVLDALKQVADAMRAIEHDAAELQARDTAAQEAAASNRIAGDRYAAGGISTFDLLDAQRQTLQTALDRTRAQADRLADTAALFQALAGSWTDDAAE</sequence>
<accession>A0A6J5J3K2</accession>
<feature type="signal peptide" evidence="2">
    <location>
        <begin position="1"/>
        <end position="30"/>
    </location>
</feature>
<evidence type="ECO:0000313" key="5">
    <source>
        <dbReference type="Proteomes" id="UP000494301"/>
    </source>
</evidence>
<keyword evidence="2" id="KW-0564">Palmitate</keyword>
<keyword evidence="2" id="KW-0449">Lipoprotein</keyword>
<dbReference type="Proteomes" id="UP000494301">
    <property type="component" value="Unassembled WGS sequence"/>
</dbReference>
<feature type="region of interest" description="Disordered" evidence="3">
    <location>
        <begin position="38"/>
        <end position="63"/>
    </location>
</feature>
<dbReference type="RefSeq" id="WP_175222025.1">
    <property type="nucleotide sequence ID" value="NZ_CABWIL020000013.1"/>
</dbReference>
<keyword evidence="2" id="KW-0472">Membrane</keyword>
<dbReference type="PANTHER" id="PTHR30203">
    <property type="entry name" value="OUTER MEMBRANE CATION EFFLUX PROTEIN"/>
    <property type="match status" value="1"/>
</dbReference>
<dbReference type="AlphaFoldDB" id="A0A6J5J3K2"/>
<dbReference type="GO" id="GO:0015562">
    <property type="term" value="F:efflux transmembrane transporter activity"/>
    <property type="evidence" value="ECO:0007669"/>
    <property type="project" value="InterPro"/>
</dbReference>
<gene>
    <name evidence="4" type="ORF">BLA3211_03774</name>
</gene>
<feature type="chain" id="PRO_5027141178" evidence="2">
    <location>
        <begin position="31"/>
        <end position="496"/>
    </location>
</feature>